<keyword evidence="2" id="KW-1185">Reference proteome</keyword>
<dbReference type="AlphaFoldDB" id="A0A914V7K7"/>
<evidence type="ECO:0000313" key="3">
    <source>
        <dbReference type="WBParaSite" id="PSAMB.scaffold1542size30269.g13693.t1"/>
    </source>
</evidence>
<accession>A0A914V7K7</accession>
<evidence type="ECO:0000313" key="2">
    <source>
        <dbReference type="Proteomes" id="UP000887566"/>
    </source>
</evidence>
<dbReference type="WBParaSite" id="PSAMB.scaffold1542size30269.g13693.t1">
    <property type="protein sequence ID" value="PSAMB.scaffold1542size30269.g13693.t1"/>
    <property type="gene ID" value="PSAMB.scaffold1542size30269.g13693"/>
</dbReference>
<feature type="compositionally biased region" description="Pro residues" evidence="1">
    <location>
        <begin position="195"/>
        <end position="204"/>
    </location>
</feature>
<reference evidence="3" key="1">
    <citation type="submission" date="2022-11" db="UniProtKB">
        <authorList>
            <consortium name="WormBaseParasite"/>
        </authorList>
    </citation>
    <scope>IDENTIFICATION</scope>
</reference>
<feature type="region of interest" description="Disordered" evidence="1">
    <location>
        <begin position="176"/>
        <end position="205"/>
    </location>
</feature>
<name>A0A914V7K7_9BILA</name>
<dbReference type="Proteomes" id="UP000887566">
    <property type="component" value="Unplaced"/>
</dbReference>
<evidence type="ECO:0000256" key="1">
    <source>
        <dbReference type="SAM" id="MobiDB-lite"/>
    </source>
</evidence>
<protein>
    <submittedName>
        <fullName evidence="3">Uncharacterized protein</fullName>
    </submittedName>
</protein>
<proteinExistence type="predicted"/>
<feature type="compositionally biased region" description="Basic and acidic residues" evidence="1">
    <location>
        <begin position="176"/>
        <end position="189"/>
    </location>
</feature>
<sequence>MHSNATAHEHCDIVPDYGVFGYNAYLRTDSEILAYNPVLYSTPAFEPVRSLTEESFALKLFALREYARSQAQVVSCSPESLQAVTAENVSGDPLEIIYGSFSHSNQSTDHETAGYYEMIANFSDYLSSSPVCGADREYLNIAHRMSCPYRKAMRMFISAKFNEWKEEVDRKRAELLHKEQSSKSSDRFYAKPRPADPPSEPTPPSLITAELCAESALEKFFENDWIGATVPLAWASILSIQQEDASRMKRKPERVPIIDHAADNRDGEGELKSEHHFSLCTNETIADLRQKVAIRSATNVSCGKGDQLPHFLWTKDGFGNIYQGYRLISGEMVWQRRAICSCSAPTCARGQDEKGHTAWPKGHANGNRDDNFVHKLKIEFGTGRDYYDEVSQDDGKAGTRIASAGKIENATAHAASYTDCIATVLKDNGYPGVKLDLPQLAKLAATFDPSLVRTVMGQVNEACGTPPPHVLKQFKVKN</sequence>
<organism evidence="2 3">
    <name type="scientific">Plectus sambesii</name>
    <dbReference type="NCBI Taxonomy" id="2011161"/>
    <lineage>
        <taxon>Eukaryota</taxon>
        <taxon>Metazoa</taxon>
        <taxon>Ecdysozoa</taxon>
        <taxon>Nematoda</taxon>
        <taxon>Chromadorea</taxon>
        <taxon>Plectida</taxon>
        <taxon>Plectina</taxon>
        <taxon>Plectoidea</taxon>
        <taxon>Plectidae</taxon>
        <taxon>Plectus</taxon>
    </lineage>
</organism>